<dbReference type="Pfam" id="PF23041">
    <property type="entry name" value="DUF7036"/>
    <property type="match status" value="2"/>
</dbReference>
<evidence type="ECO:0000256" key="1">
    <source>
        <dbReference type="SAM" id="MobiDB-lite"/>
    </source>
</evidence>
<reference evidence="4 5" key="1">
    <citation type="journal article" date="2014" name="PLoS ONE">
        <title>Global Analysis of Gene Expression Profiles in Physic Nut (Jatropha curcas L.) Seedlings Exposed to Salt Stress.</title>
        <authorList>
            <person name="Zhang L."/>
            <person name="Zhang C."/>
            <person name="Wu P."/>
            <person name="Chen Y."/>
            <person name="Li M."/>
            <person name="Jiang H."/>
            <person name="Wu G."/>
        </authorList>
    </citation>
    <scope>NUCLEOTIDE SEQUENCE [LARGE SCALE GENOMIC DNA]</scope>
    <source>
        <strain evidence="5">cv. GZQX0401</strain>
        <tissue evidence="4">Young leaves</tissue>
    </source>
</reference>
<feature type="transmembrane region" description="Helical" evidence="2">
    <location>
        <begin position="46"/>
        <end position="69"/>
    </location>
</feature>
<proteinExistence type="predicted"/>
<evidence type="ECO:0000313" key="5">
    <source>
        <dbReference type="Proteomes" id="UP000027138"/>
    </source>
</evidence>
<dbReference type="PANTHER" id="PTHR33826:SF4">
    <property type="entry name" value="F20B24.21"/>
    <property type="match status" value="1"/>
</dbReference>
<feature type="compositionally biased region" description="Polar residues" evidence="1">
    <location>
        <begin position="370"/>
        <end position="386"/>
    </location>
</feature>
<evidence type="ECO:0000313" key="4">
    <source>
        <dbReference type="EMBL" id="KDP38881.1"/>
    </source>
</evidence>
<evidence type="ECO:0000259" key="3">
    <source>
        <dbReference type="Pfam" id="PF23041"/>
    </source>
</evidence>
<dbReference type="PANTHER" id="PTHR33826">
    <property type="entry name" value="F20B24.21"/>
    <property type="match status" value="1"/>
</dbReference>
<gene>
    <name evidence="4" type="ORF">JCGZ_05038</name>
</gene>
<evidence type="ECO:0000256" key="2">
    <source>
        <dbReference type="SAM" id="Phobius"/>
    </source>
</evidence>
<feature type="compositionally biased region" description="Polar residues" evidence="1">
    <location>
        <begin position="430"/>
        <end position="440"/>
    </location>
</feature>
<dbReference type="EMBL" id="KK914355">
    <property type="protein sequence ID" value="KDP38881.1"/>
    <property type="molecule type" value="Genomic_DNA"/>
</dbReference>
<dbReference type="KEGG" id="jcu:105633371"/>
<feature type="region of interest" description="Disordered" evidence="1">
    <location>
        <begin position="324"/>
        <end position="455"/>
    </location>
</feature>
<dbReference type="Proteomes" id="UP000027138">
    <property type="component" value="Unassembled WGS sequence"/>
</dbReference>
<feature type="domain" description="DUF7036" evidence="3">
    <location>
        <begin position="94"/>
        <end position="185"/>
    </location>
</feature>
<feature type="domain" description="DUF7036" evidence="3">
    <location>
        <begin position="219"/>
        <end position="308"/>
    </location>
</feature>
<feature type="compositionally biased region" description="Pro residues" evidence="1">
    <location>
        <begin position="418"/>
        <end position="429"/>
    </location>
</feature>
<organism evidence="4 5">
    <name type="scientific">Jatropha curcas</name>
    <name type="common">Barbados nut</name>
    <dbReference type="NCBI Taxonomy" id="180498"/>
    <lineage>
        <taxon>Eukaryota</taxon>
        <taxon>Viridiplantae</taxon>
        <taxon>Streptophyta</taxon>
        <taxon>Embryophyta</taxon>
        <taxon>Tracheophyta</taxon>
        <taxon>Spermatophyta</taxon>
        <taxon>Magnoliopsida</taxon>
        <taxon>eudicotyledons</taxon>
        <taxon>Gunneridae</taxon>
        <taxon>Pentapetalae</taxon>
        <taxon>rosids</taxon>
        <taxon>fabids</taxon>
        <taxon>Malpighiales</taxon>
        <taxon>Euphorbiaceae</taxon>
        <taxon>Crotonoideae</taxon>
        <taxon>Jatropheae</taxon>
        <taxon>Jatropha</taxon>
    </lineage>
</organism>
<sequence>MGKEAQQNLQQWQSYENGNGGGREGGSSGIFCERCSMGLSRIYKDFSFRCFFVLILSLSLLVSGIFWILPSHTAKLDGFDAKDSIKFSAAVQVYFRLQKPVSQVVQHIDRLEYDINDEIGVPGAKVAVLSMHQSGASNWTEVVFGVLSNSIQVPINQVSLSVLRSSLIEVFLRESNLTLTTSIFGQPSMFQILKFSGGITVIPVAYASIWQRPQILFKFTLNNSIAEILYNLAELRNQLKFGLHLRPYENVIVQITNTAGSTIDSPVTVQASVVSDLGSLLPLRLRQLAQTITDSPSKNLGLDNSVFGKVKSVILSSYLKETLHANPPTPSPAPSPELNDYSEPPTSPCPTISPSISPAASPTTSPKSGPDNSLSPVNSPVHSTVTAEPPQPCGYHGSPVSPSPSPSRSNLSPYLHPADPPSQLPPDMSPSPQASFNNPRKGSVAQLLAPSPSALSPTSVAAKPFYRELSWLGFSGVLIFYLFCWQY</sequence>
<accession>A0A067KRP0</accession>
<feature type="compositionally biased region" description="Low complexity" evidence="1">
    <location>
        <begin position="443"/>
        <end position="455"/>
    </location>
</feature>
<dbReference type="OrthoDB" id="611787at2759"/>
<feature type="compositionally biased region" description="Low complexity" evidence="1">
    <location>
        <begin position="349"/>
        <end position="368"/>
    </location>
</feature>
<dbReference type="AlphaFoldDB" id="A0A067KRP0"/>
<keyword evidence="5" id="KW-1185">Reference proteome</keyword>
<protein>
    <recommendedName>
        <fullName evidence="3">DUF7036 domain-containing protein</fullName>
    </recommendedName>
</protein>
<keyword evidence="2" id="KW-1133">Transmembrane helix</keyword>
<dbReference type="InterPro" id="IPR055464">
    <property type="entry name" value="DUF7036"/>
</dbReference>
<name>A0A067KRP0_JATCU</name>
<keyword evidence="2" id="KW-0812">Transmembrane</keyword>
<keyword evidence="2" id="KW-0472">Membrane</keyword>